<feature type="transmembrane region" description="Helical" evidence="1">
    <location>
        <begin position="103"/>
        <end position="126"/>
    </location>
</feature>
<dbReference type="Proteomes" id="UP001141806">
    <property type="component" value="Unassembled WGS sequence"/>
</dbReference>
<evidence type="ECO:0000313" key="2">
    <source>
        <dbReference type="EMBL" id="KAJ4967710.1"/>
    </source>
</evidence>
<accession>A0A9Q0QQ35</accession>
<organism evidence="2 3">
    <name type="scientific">Protea cynaroides</name>
    <dbReference type="NCBI Taxonomy" id="273540"/>
    <lineage>
        <taxon>Eukaryota</taxon>
        <taxon>Viridiplantae</taxon>
        <taxon>Streptophyta</taxon>
        <taxon>Embryophyta</taxon>
        <taxon>Tracheophyta</taxon>
        <taxon>Spermatophyta</taxon>
        <taxon>Magnoliopsida</taxon>
        <taxon>Proteales</taxon>
        <taxon>Proteaceae</taxon>
        <taxon>Protea</taxon>
    </lineage>
</organism>
<sequence length="139" mass="15842">MCIYNRYQELYTSERANDCSIQETKIGNDMSYTGSPRRDNGSTYNIQHMTTNKREGNPAFKTQGAKTWSFAVFPSSSITSGTTCYCFATCTSHLNDYTIFEDIITNIFFFFSLTFNAIGCFILPLFPSKEANYEREVAL</sequence>
<dbReference type="AlphaFoldDB" id="A0A9Q0QQ35"/>
<keyword evidence="1" id="KW-0812">Transmembrane</keyword>
<dbReference type="EMBL" id="JAMYWD010000006">
    <property type="protein sequence ID" value="KAJ4967710.1"/>
    <property type="molecule type" value="Genomic_DNA"/>
</dbReference>
<keyword evidence="3" id="KW-1185">Reference proteome</keyword>
<protein>
    <submittedName>
        <fullName evidence="2">Uncharacterized protein</fullName>
    </submittedName>
</protein>
<evidence type="ECO:0000313" key="3">
    <source>
        <dbReference type="Proteomes" id="UP001141806"/>
    </source>
</evidence>
<keyword evidence="1" id="KW-0472">Membrane</keyword>
<keyword evidence="1" id="KW-1133">Transmembrane helix</keyword>
<name>A0A9Q0QQ35_9MAGN</name>
<evidence type="ECO:0000256" key="1">
    <source>
        <dbReference type="SAM" id="Phobius"/>
    </source>
</evidence>
<reference evidence="2" key="1">
    <citation type="journal article" date="2023" name="Plant J.">
        <title>The genome of the king protea, Protea cynaroides.</title>
        <authorList>
            <person name="Chang J."/>
            <person name="Duong T.A."/>
            <person name="Schoeman C."/>
            <person name="Ma X."/>
            <person name="Roodt D."/>
            <person name="Barker N."/>
            <person name="Li Z."/>
            <person name="Van de Peer Y."/>
            <person name="Mizrachi E."/>
        </authorList>
    </citation>
    <scope>NUCLEOTIDE SEQUENCE</scope>
    <source>
        <tissue evidence="2">Young leaves</tissue>
    </source>
</reference>
<proteinExistence type="predicted"/>
<gene>
    <name evidence="2" type="ORF">NE237_014411</name>
</gene>
<comment type="caution">
    <text evidence="2">The sequence shown here is derived from an EMBL/GenBank/DDBJ whole genome shotgun (WGS) entry which is preliminary data.</text>
</comment>